<dbReference type="AlphaFoldDB" id="A0AAD7F0E8"/>
<keyword evidence="2" id="KW-1185">Reference proteome</keyword>
<comment type="caution">
    <text evidence="1">The sequence shown here is derived from an EMBL/GenBank/DDBJ whole genome shotgun (WGS) entry which is preliminary data.</text>
</comment>
<dbReference type="Proteomes" id="UP001218218">
    <property type="component" value="Unassembled WGS sequence"/>
</dbReference>
<sequence>LAYICQSWRQAALSYPLFWNSVDISSFSKSRHLLSKLENQLVRSSNVSLDVFWGSGSSSKGPLDTHLLASFWSLAYLMLLGLG</sequence>
<name>A0AAD7F0E8_9AGAR</name>
<accession>A0AAD7F0E8</accession>
<organism evidence="1 2">
    <name type="scientific">Mycena albidolilacea</name>
    <dbReference type="NCBI Taxonomy" id="1033008"/>
    <lineage>
        <taxon>Eukaryota</taxon>
        <taxon>Fungi</taxon>
        <taxon>Dikarya</taxon>
        <taxon>Basidiomycota</taxon>
        <taxon>Agaricomycotina</taxon>
        <taxon>Agaricomycetes</taxon>
        <taxon>Agaricomycetidae</taxon>
        <taxon>Agaricales</taxon>
        <taxon>Marasmiineae</taxon>
        <taxon>Mycenaceae</taxon>
        <taxon>Mycena</taxon>
    </lineage>
</organism>
<gene>
    <name evidence="1" type="ORF">DFH08DRAFT_686877</name>
</gene>
<evidence type="ECO:0000313" key="1">
    <source>
        <dbReference type="EMBL" id="KAJ7358587.1"/>
    </source>
</evidence>
<evidence type="ECO:0000313" key="2">
    <source>
        <dbReference type="Proteomes" id="UP001218218"/>
    </source>
</evidence>
<evidence type="ECO:0008006" key="3">
    <source>
        <dbReference type="Google" id="ProtNLM"/>
    </source>
</evidence>
<feature type="non-terminal residue" evidence="1">
    <location>
        <position position="1"/>
    </location>
</feature>
<dbReference type="EMBL" id="JARIHO010000007">
    <property type="protein sequence ID" value="KAJ7358587.1"/>
    <property type="molecule type" value="Genomic_DNA"/>
</dbReference>
<reference evidence="1" key="1">
    <citation type="submission" date="2023-03" db="EMBL/GenBank/DDBJ databases">
        <title>Massive genome expansion in bonnet fungi (Mycena s.s.) driven by repeated elements and novel gene families across ecological guilds.</title>
        <authorList>
            <consortium name="Lawrence Berkeley National Laboratory"/>
            <person name="Harder C.B."/>
            <person name="Miyauchi S."/>
            <person name="Viragh M."/>
            <person name="Kuo A."/>
            <person name="Thoen E."/>
            <person name="Andreopoulos B."/>
            <person name="Lu D."/>
            <person name="Skrede I."/>
            <person name="Drula E."/>
            <person name="Henrissat B."/>
            <person name="Morin E."/>
            <person name="Kohler A."/>
            <person name="Barry K."/>
            <person name="LaButti K."/>
            <person name="Morin E."/>
            <person name="Salamov A."/>
            <person name="Lipzen A."/>
            <person name="Mereny Z."/>
            <person name="Hegedus B."/>
            <person name="Baldrian P."/>
            <person name="Stursova M."/>
            <person name="Weitz H."/>
            <person name="Taylor A."/>
            <person name="Grigoriev I.V."/>
            <person name="Nagy L.G."/>
            <person name="Martin F."/>
            <person name="Kauserud H."/>
        </authorList>
    </citation>
    <scope>NUCLEOTIDE SEQUENCE</scope>
    <source>
        <strain evidence="1">CBHHK002</strain>
    </source>
</reference>
<protein>
    <recommendedName>
        <fullName evidence="3">F-box protein</fullName>
    </recommendedName>
</protein>
<proteinExistence type="predicted"/>